<keyword evidence="1" id="KW-0472">Membrane</keyword>
<dbReference type="Proteomes" id="UP000547209">
    <property type="component" value="Unassembled WGS sequence"/>
</dbReference>
<feature type="transmembrane region" description="Helical" evidence="1">
    <location>
        <begin position="385"/>
        <end position="404"/>
    </location>
</feature>
<keyword evidence="1" id="KW-0812">Transmembrane</keyword>
<evidence type="ECO:0000256" key="1">
    <source>
        <dbReference type="SAM" id="Phobius"/>
    </source>
</evidence>
<evidence type="ECO:0000313" key="2">
    <source>
        <dbReference type="EMBL" id="MBB6673261.1"/>
    </source>
</evidence>
<accession>A0A7X0RVJ0</accession>
<comment type="caution">
    <text evidence="2">The sequence shown here is derived from an EMBL/GenBank/DDBJ whole genome shotgun (WGS) entry which is preliminary data.</text>
</comment>
<feature type="transmembrane region" description="Helical" evidence="1">
    <location>
        <begin position="101"/>
        <end position="127"/>
    </location>
</feature>
<feature type="transmembrane region" description="Helical" evidence="1">
    <location>
        <begin position="311"/>
        <end position="329"/>
    </location>
</feature>
<feature type="transmembrane region" description="Helical" evidence="1">
    <location>
        <begin position="21"/>
        <end position="43"/>
    </location>
</feature>
<proteinExistence type="predicted"/>
<feature type="transmembrane region" description="Helical" evidence="1">
    <location>
        <begin position="133"/>
        <end position="152"/>
    </location>
</feature>
<keyword evidence="3" id="KW-1185">Reference proteome</keyword>
<feature type="transmembrane region" description="Helical" evidence="1">
    <location>
        <begin position="55"/>
        <end position="74"/>
    </location>
</feature>
<organism evidence="2 3">
    <name type="scientific">Cohnella nanjingensis</name>
    <dbReference type="NCBI Taxonomy" id="1387779"/>
    <lineage>
        <taxon>Bacteria</taxon>
        <taxon>Bacillati</taxon>
        <taxon>Bacillota</taxon>
        <taxon>Bacilli</taxon>
        <taxon>Bacillales</taxon>
        <taxon>Paenibacillaceae</taxon>
        <taxon>Cohnella</taxon>
    </lineage>
</organism>
<dbReference type="InterPro" id="IPR010288">
    <property type="entry name" value="EcsB_ABC"/>
</dbReference>
<name>A0A7X0RVJ0_9BACL</name>
<dbReference type="RefSeq" id="WP_185671128.1">
    <property type="nucleotide sequence ID" value="NZ_JACJVP010000036.1"/>
</dbReference>
<keyword evidence="1" id="KW-1133">Transmembrane helix</keyword>
<dbReference type="EMBL" id="JACJVP010000036">
    <property type="protein sequence ID" value="MBB6673261.1"/>
    <property type="molecule type" value="Genomic_DNA"/>
</dbReference>
<reference evidence="2 3" key="1">
    <citation type="submission" date="2020-08" db="EMBL/GenBank/DDBJ databases">
        <title>Cohnella phylogeny.</title>
        <authorList>
            <person name="Dunlap C."/>
        </authorList>
    </citation>
    <scope>NUCLEOTIDE SEQUENCE [LARGE SCALE GENOMIC DNA]</scope>
    <source>
        <strain evidence="2 3">DSM 28246</strain>
    </source>
</reference>
<gene>
    <name evidence="2" type="ORF">H7C19_21530</name>
</gene>
<evidence type="ECO:0000313" key="3">
    <source>
        <dbReference type="Proteomes" id="UP000547209"/>
    </source>
</evidence>
<feature type="transmembrane region" description="Helical" evidence="1">
    <location>
        <begin position="361"/>
        <end position="379"/>
    </location>
</feature>
<protein>
    <submittedName>
        <fullName evidence="2">ABC transporter permease</fullName>
    </submittedName>
</protein>
<dbReference type="AlphaFoldDB" id="A0A7X0RVJ0"/>
<feature type="transmembrane region" description="Helical" evidence="1">
    <location>
        <begin position="173"/>
        <end position="191"/>
    </location>
</feature>
<dbReference type="Pfam" id="PF05975">
    <property type="entry name" value="EcsB"/>
    <property type="match status" value="1"/>
</dbReference>
<dbReference type="GO" id="GO:0016020">
    <property type="term" value="C:membrane"/>
    <property type="evidence" value="ECO:0007669"/>
    <property type="project" value="InterPro"/>
</dbReference>
<sequence length="436" mass="48832">MNPMLLTLERIVSFWRKVWKGWRLVLDWTVLLYIVLPALWIGGGIYTESMRQPPPWVDMIPATTPILVLAVTLLRGRLRTFAEPGDGLFLRNNRSWTARMIAVGFFYTLAARLLTALTVTAVMLPLATSRLGWTDGQCLILAVSSALLGFVWTLARDRVERRWTGWRRTVANATARIAVLAGWGFGTGLLFQAGRPLLYADAVLVPLAIWLAWRRLSASGAFAHEVDVERDAYAACVRWILMEAGEVVNPPSTKRPLLFPKSGRLFRRREARQRVAELWLRATLRDPSMVRSLLVLTGAGSAAVWLSPAWLAVIAWVGMVALTILWLHGQWNQWVTERYIALFDWRDETLHKGEESGRMGIGLPIAAFWGLLVGLRFGIQHGGYGWLAAIAAPAAGWAIAWFANARATDWYGMRARVKAQLEAARRTKEAEAHEAG</sequence>